<accession>G0QUP2</accession>
<dbReference type="InterPro" id="IPR039750">
    <property type="entry name" value="DRC1/DRC2"/>
</dbReference>
<dbReference type="GO" id="GO:0070286">
    <property type="term" value="P:axonemal dynein complex assembly"/>
    <property type="evidence" value="ECO:0007669"/>
    <property type="project" value="InterPro"/>
</dbReference>
<gene>
    <name evidence="6" type="ORF">IMG5_118130</name>
</gene>
<evidence type="ECO:0000256" key="5">
    <source>
        <dbReference type="SAM" id="Coils"/>
    </source>
</evidence>
<dbReference type="STRING" id="857967.G0QUP2"/>
<protein>
    <submittedName>
        <fullName evidence="6">Uncharacterized protein</fullName>
    </submittedName>
</protein>
<dbReference type="GeneID" id="14907213"/>
<keyword evidence="5" id="KW-0175">Coiled coil</keyword>
<dbReference type="PANTHER" id="PTHR21625">
    <property type="entry name" value="NYD-SP28 PROTEIN"/>
    <property type="match status" value="1"/>
</dbReference>
<dbReference type="Proteomes" id="UP000008983">
    <property type="component" value="Unassembled WGS sequence"/>
</dbReference>
<dbReference type="FunCoup" id="G0QUP2">
    <property type="interactions" value="7"/>
</dbReference>
<dbReference type="AlphaFoldDB" id="G0QUP2"/>
<feature type="coiled-coil region" evidence="5">
    <location>
        <begin position="51"/>
        <end position="136"/>
    </location>
</feature>
<dbReference type="eggNOG" id="ENOG502QQDD">
    <property type="taxonomic scope" value="Eukaryota"/>
</dbReference>
<evidence type="ECO:0000256" key="1">
    <source>
        <dbReference type="ARBA" id="ARBA00004611"/>
    </source>
</evidence>
<reference evidence="6 7" key="1">
    <citation type="submission" date="2011-07" db="EMBL/GenBank/DDBJ databases">
        <authorList>
            <person name="Coyne R."/>
            <person name="Brami D."/>
            <person name="Johnson J."/>
            <person name="Hostetler J."/>
            <person name="Hannick L."/>
            <person name="Clark T."/>
            <person name="Cassidy-Hanley D."/>
            <person name="Inman J."/>
        </authorList>
    </citation>
    <scope>NUCLEOTIDE SEQUENCE [LARGE SCALE GENOMIC DNA]</scope>
    <source>
        <strain evidence="6 7">G5</strain>
    </source>
</reference>
<sequence>MSKTEELRYQINIYALNIQRELDSKDALIQLLDRNIDENEDLYQVTVKNQLLHLESLLELQNQRLKGLTEEFQRDIQILEDEFEIERQSMIKTNQQHLSELEDIIETVKDEEKKNRDDQQNEYSQFKEETKNKNLEEINVMKIILESKQTKYYTELEQMNSKFQSDTSNKFQEHQYYHNHNKIKKKEIDRYLRMISFKKARIDLEKIKILQHHQDFMLRNQGLLKEKDNILKNYHDLKHKMIRFREEETRRLKELTNNSRNTVIQLKDYIKLGQRILETAELCRKFETEQEKIIPFYKQTSDISEIPEKYTQEYIHLQKDKSEEYKYLDNFFKRFNKVLLDKIAIQSQKVQLYKNNQTLKYLLKQYLDGISVNDDVIKNQYNPLFIVNNKFSLQYPLKKEGSPTNKQEGCHIIRNITHQLQNQKQSRL</sequence>
<dbReference type="GO" id="GO:0060285">
    <property type="term" value="P:cilium-dependent cell motility"/>
    <property type="evidence" value="ECO:0007669"/>
    <property type="project" value="TreeGrafter"/>
</dbReference>
<dbReference type="InParanoid" id="G0QUP2"/>
<dbReference type="EMBL" id="GL983917">
    <property type="protein sequence ID" value="EGR31088.1"/>
    <property type="molecule type" value="Genomic_DNA"/>
</dbReference>
<dbReference type="PANTHER" id="PTHR21625:SF0">
    <property type="entry name" value="DYNEIN REGULATORY COMPLEX SUBUNIT 2"/>
    <property type="match status" value="1"/>
</dbReference>
<comment type="subcellular location">
    <subcellularLocation>
        <location evidence="1">Cytoplasm</location>
        <location evidence="1">Cytoskeleton</location>
        <location evidence="1">Flagellum axoneme</location>
    </subcellularLocation>
</comment>
<proteinExistence type="predicted"/>
<evidence type="ECO:0000313" key="6">
    <source>
        <dbReference type="EMBL" id="EGR31088.1"/>
    </source>
</evidence>
<evidence type="ECO:0000313" key="7">
    <source>
        <dbReference type="Proteomes" id="UP000008983"/>
    </source>
</evidence>
<keyword evidence="3" id="KW-0969">Cilium</keyword>
<dbReference type="OMA" id="VRRMTHM"/>
<organism evidence="6 7">
    <name type="scientific">Ichthyophthirius multifiliis</name>
    <name type="common">White spot disease agent</name>
    <name type="synonym">Ich</name>
    <dbReference type="NCBI Taxonomy" id="5932"/>
    <lineage>
        <taxon>Eukaryota</taxon>
        <taxon>Sar</taxon>
        <taxon>Alveolata</taxon>
        <taxon>Ciliophora</taxon>
        <taxon>Intramacronucleata</taxon>
        <taxon>Oligohymenophorea</taxon>
        <taxon>Hymenostomatida</taxon>
        <taxon>Ophryoglenina</taxon>
        <taxon>Ichthyophthirius</taxon>
    </lineage>
</organism>
<dbReference type="GO" id="GO:0005858">
    <property type="term" value="C:axonemal dynein complex"/>
    <property type="evidence" value="ECO:0007669"/>
    <property type="project" value="InterPro"/>
</dbReference>
<dbReference type="RefSeq" id="XP_004034574.1">
    <property type="nucleotide sequence ID" value="XM_004034526.1"/>
</dbReference>
<evidence type="ECO:0000256" key="3">
    <source>
        <dbReference type="ARBA" id="ARBA00023069"/>
    </source>
</evidence>
<dbReference type="GO" id="GO:0003352">
    <property type="term" value="P:regulation of cilium movement"/>
    <property type="evidence" value="ECO:0007669"/>
    <property type="project" value="TreeGrafter"/>
</dbReference>
<evidence type="ECO:0000256" key="4">
    <source>
        <dbReference type="ARBA" id="ARBA00023273"/>
    </source>
</evidence>
<dbReference type="OrthoDB" id="305196at2759"/>
<evidence type="ECO:0000256" key="2">
    <source>
        <dbReference type="ARBA" id="ARBA00022846"/>
    </source>
</evidence>
<name>G0QUP2_ICHMU</name>
<keyword evidence="7" id="KW-1185">Reference proteome</keyword>
<keyword evidence="2" id="KW-0282">Flagellum</keyword>
<keyword evidence="4" id="KW-0966">Cell projection</keyword>